<dbReference type="Gene3D" id="2.40.440.10">
    <property type="entry name" value="L,D-transpeptidase catalytic domain-like"/>
    <property type="match status" value="1"/>
</dbReference>
<dbReference type="InterPro" id="IPR052905">
    <property type="entry name" value="LD-transpeptidase_YkuD-like"/>
</dbReference>
<organism evidence="11 12">
    <name type="scientific">Rhodomicrobium vannielii (strain ATCC 17100 / DSM 162 / LMG 4299 / NCIMB 10020 / ATH 3.1.1)</name>
    <dbReference type="NCBI Taxonomy" id="648757"/>
    <lineage>
        <taxon>Bacteria</taxon>
        <taxon>Pseudomonadati</taxon>
        <taxon>Pseudomonadota</taxon>
        <taxon>Alphaproteobacteria</taxon>
        <taxon>Hyphomicrobiales</taxon>
        <taxon>Hyphomicrobiaceae</taxon>
        <taxon>Rhodomicrobium</taxon>
    </lineage>
</organism>
<evidence type="ECO:0000256" key="1">
    <source>
        <dbReference type="ARBA" id="ARBA00004752"/>
    </source>
</evidence>
<feature type="chain" id="PRO_5003170821" evidence="9">
    <location>
        <begin position="25"/>
        <end position="725"/>
    </location>
</feature>
<evidence type="ECO:0000256" key="6">
    <source>
        <dbReference type="ARBA" id="ARBA00023316"/>
    </source>
</evidence>
<dbReference type="AlphaFoldDB" id="E3I7M5"/>
<evidence type="ECO:0000259" key="10">
    <source>
        <dbReference type="PROSITE" id="PS52029"/>
    </source>
</evidence>
<dbReference type="PROSITE" id="PS52029">
    <property type="entry name" value="LD_TPASE"/>
    <property type="match status" value="1"/>
</dbReference>
<dbReference type="GO" id="GO:0009252">
    <property type="term" value="P:peptidoglycan biosynthetic process"/>
    <property type="evidence" value="ECO:0007669"/>
    <property type="project" value="UniProtKB-UniPathway"/>
</dbReference>
<dbReference type="InterPro" id="IPR036365">
    <property type="entry name" value="PGBD-like_sf"/>
</dbReference>
<dbReference type="UniPathway" id="UPA00219"/>
<accession>E3I7M5</accession>
<evidence type="ECO:0000313" key="11">
    <source>
        <dbReference type="EMBL" id="ADP69641.1"/>
    </source>
</evidence>
<comment type="similarity">
    <text evidence="2">Belongs to the YkuD family.</text>
</comment>
<evidence type="ECO:0000256" key="2">
    <source>
        <dbReference type="ARBA" id="ARBA00005992"/>
    </source>
</evidence>
<dbReference type="HOGENOM" id="CLU_020360_2_0_5"/>
<dbReference type="SUPFAM" id="SSF141523">
    <property type="entry name" value="L,D-transpeptidase catalytic domain-like"/>
    <property type="match status" value="1"/>
</dbReference>
<feature type="active site" description="Proton donor/acceptor" evidence="7">
    <location>
        <position position="565"/>
    </location>
</feature>
<keyword evidence="3" id="KW-0808">Transferase</keyword>
<feature type="compositionally biased region" description="Low complexity" evidence="8">
    <location>
        <begin position="42"/>
        <end position="56"/>
    </location>
</feature>
<dbReference type="GO" id="GO:0008360">
    <property type="term" value="P:regulation of cell shape"/>
    <property type="evidence" value="ECO:0007669"/>
    <property type="project" value="UniProtKB-UniRule"/>
</dbReference>
<evidence type="ECO:0000256" key="8">
    <source>
        <dbReference type="SAM" id="MobiDB-lite"/>
    </source>
</evidence>
<keyword evidence="6 7" id="KW-0961">Cell wall biogenesis/degradation</keyword>
<feature type="signal peptide" evidence="9">
    <location>
        <begin position="1"/>
        <end position="24"/>
    </location>
</feature>
<evidence type="ECO:0000256" key="4">
    <source>
        <dbReference type="ARBA" id="ARBA00022960"/>
    </source>
</evidence>
<dbReference type="KEGG" id="rva:Rvan_0355"/>
<keyword evidence="4 7" id="KW-0133">Cell shape</keyword>
<dbReference type="RefSeq" id="WP_013418048.1">
    <property type="nucleotide sequence ID" value="NC_014664.1"/>
</dbReference>
<gene>
    <name evidence="11" type="ordered locus">Rvan_0355</name>
</gene>
<feature type="active site" description="Nucleophile" evidence="7">
    <location>
        <position position="584"/>
    </location>
</feature>
<dbReference type="GO" id="GO:0016740">
    <property type="term" value="F:transferase activity"/>
    <property type="evidence" value="ECO:0007669"/>
    <property type="project" value="UniProtKB-KW"/>
</dbReference>
<evidence type="ECO:0000256" key="5">
    <source>
        <dbReference type="ARBA" id="ARBA00022984"/>
    </source>
</evidence>
<evidence type="ECO:0000256" key="9">
    <source>
        <dbReference type="SAM" id="SignalP"/>
    </source>
</evidence>
<feature type="region of interest" description="Disordered" evidence="8">
    <location>
        <begin position="678"/>
        <end position="725"/>
    </location>
</feature>
<dbReference type="CDD" id="cd16913">
    <property type="entry name" value="YkuD_like"/>
    <property type="match status" value="1"/>
</dbReference>
<dbReference type="Gene3D" id="1.10.101.10">
    <property type="entry name" value="PGBD-like superfamily/PGBD"/>
    <property type="match status" value="1"/>
</dbReference>
<sequence length="725" mass="78129">MKVSFTSRLALIACLSAVVPQAMAQDADSRPPLADLDALAMEPQTEAAPENAAPAPGSLDDIKAEVSPHAPRTAATHEGNPSVRNAAAKHETPPAAPVESTVENAIADPLAPKDDEDGPALLAPGAPTHPAVAAEAPAGDPVAPLVVERVANAGGKADARDDVSAVKTFYTATKGKPVWTSAEGFTPAATKAIREIRAADSYGLDASAFELPASAGATPEARAEAEVKLSLAILKYARHARGGRIDPPSISPAMDRKPHVYEPKSVLEAIAAADDADAYLRGLHPKSEQFKRLRQALIALGKTTDSGTSSIRIPAGKTFKPGDDDAQIALIRKRLNAGLDAPRDTIYDEALLVAVNRFQKERGLNVNGIVDKKLRAALNEGAGGSVDEKKMRLIVNMERWRWMPDDLGEFYVWNSIPEQTTRVFDRGRVAFQERIVVGKPTSQTPSFSAKMQFVIFNPEWGVPDGIKANEIAPKLRRAAPSGPSDDLFSFLGGRSGGGGGGGASSVLQRLGGLRVTYNGRDVDPDSVDWSRVDARRYSFIQPAGPRNALGVVKFRFPNKHDVYMHDTPEKSLFGSATRAFSHGCMRTQNPVRFAEVILAYDNGTTPEQIRRQIESGQTTENKLTKTIPVHMVYFTAAPDEKGDIRYFSDLYGLDARVASALKGENFRFEGDPVVAVAQESAPPQREAQDSTQRLDQYGRPVRGADPYGQPQRGPRGREAWSPFDW</sequence>
<dbReference type="eggNOG" id="COG3170">
    <property type="taxonomic scope" value="Bacteria"/>
</dbReference>
<dbReference type="SUPFAM" id="SSF47090">
    <property type="entry name" value="PGBD-like"/>
    <property type="match status" value="1"/>
</dbReference>
<dbReference type="STRING" id="648757.Rvan_0355"/>
<evidence type="ECO:0000313" key="12">
    <source>
        <dbReference type="Proteomes" id="UP000001399"/>
    </source>
</evidence>
<dbReference type="Pfam" id="PF03734">
    <property type="entry name" value="YkuD"/>
    <property type="match status" value="1"/>
</dbReference>
<dbReference type="InterPro" id="IPR005490">
    <property type="entry name" value="LD_TPept_cat_dom"/>
</dbReference>
<dbReference type="PANTHER" id="PTHR41533:SF2">
    <property type="entry name" value="BLR7131 PROTEIN"/>
    <property type="match status" value="1"/>
</dbReference>
<dbReference type="EMBL" id="CP002292">
    <property type="protein sequence ID" value="ADP69641.1"/>
    <property type="molecule type" value="Genomic_DNA"/>
</dbReference>
<dbReference type="eggNOG" id="COG2989">
    <property type="taxonomic scope" value="Bacteria"/>
</dbReference>
<reference evidence="12" key="1">
    <citation type="journal article" date="2011" name="J. Bacteriol.">
        <title>Genome sequences of eight morphologically diverse alphaproteobacteria.</title>
        <authorList>
            <consortium name="US DOE Joint Genome Institute"/>
            <person name="Brown P.J."/>
            <person name="Kysela D.T."/>
            <person name="Buechlein A."/>
            <person name="Hemmerich C."/>
            <person name="Brun Y.V."/>
        </authorList>
    </citation>
    <scope>NUCLEOTIDE SEQUENCE [LARGE SCALE GENOMIC DNA]</scope>
    <source>
        <strain evidence="12">ATCC 17100 / ATH 3.1.1 / DSM 162 / LMG 4299</strain>
    </source>
</reference>
<protein>
    <submittedName>
        <fullName evidence="11">ErfK/YbiS/YcfS/YnhG family protein</fullName>
    </submittedName>
</protein>
<dbReference type="InterPro" id="IPR002477">
    <property type="entry name" value="Peptidoglycan-bd-like"/>
</dbReference>
<dbReference type="Pfam" id="PF01471">
    <property type="entry name" value="PG_binding_1"/>
    <property type="match status" value="1"/>
</dbReference>
<keyword evidence="5 7" id="KW-0573">Peptidoglycan synthesis</keyword>
<feature type="domain" description="L,D-TPase catalytic" evidence="10">
    <location>
        <begin position="410"/>
        <end position="609"/>
    </location>
</feature>
<name>E3I7M5_RHOVT</name>
<dbReference type="Pfam" id="PF20142">
    <property type="entry name" value="Scaffold"/>
    <property type="match status" value="1"/>
</dbReference>
<evidence type="ECO:0000256" key="3">
    <source>
        <dbReference type="ARBA" id="ARBA00022679"/>
    </source>
</evidence>
<dbReference type="InterPro" id="IPR038063">
    <property type="entry name" value="Transpep_catalytic_dom"/>
</dbReference>
<dbReference type="PANTHER" id="PTHR41533">
    <property type="entry name" value="L,D-TRANSPEPTIDASE HI_1667-RELATED"/>
    <property type="match status" value="1"/>
</dbReference>
<feature type="region of interest" description="Disordered" evidence="8">
    <location>
        <begin position="27"/>
        <end position="135"/>
    </location>
</feature>
<keyword evidence="12" id="KW-1185">Reference proteome</keyword>
<keyword evidence="9" id="KW-0732">Signal</keyword>
<dbReference type="GO" id="GO:0004180">
    <property type="term" value="F:carboxypeptidase activity"/>
    <property type="evidence" value="ECO:0007669"/>
    <property type="project" value="UniProtKB-ARBA"/>
</dbReference>
<dbReference type="InterPro" id="IPR045380">
    <property type="entry name" value="LD_TPept_scaffold_dom"/>
</dbReference>
<proteinExistence type="inferred from homology"/>
<dbReference type="Proteomes" id="UP000001399">
    <property type="component" value="Chromosome"/>
</dbReference>
<comment type="pathway">
    <text evidence="1 7">Cell wall biogenesis; peptidoglycan biosynthesis.</text>
</comment>
<dbReference type="InterPro" id="IPR036366">
    <property type="entry name" value="PGBDSf"/>
</dbReference>
<evidence type="ECO:0000256" key="7">
    <source>
        <dbReference type="PROSITE-ProRule" id="PRU01373"/>
    </source>
</evidence>
<dbReference type="GO" id="GO:0071555">
    <property type="term" value="P:cell wall organization"/>
    <property type="evidence" value="ECO:0007669"/>
    <property type="project" value="UniProtKB-UniRule"/>
</dbReference>
<dbReference type="OrthoDB" id="9778545at2"/>